<comment type="similarity">
    <text evidence="2">Belongs to the terpene synthase family.</text>
</comment>
<keyword evidence="1 2" id="KW-0456">Lyase</keyword>
<evidence type="ECO:0000256" key="2">
    <source>
        <dbReference type="RuleBase" id="RU366034"/>
    </source>
</evidence>
<comment type="cofactor">
    <cofactor evidence="2">
        <name>Mg(2+)</name>
        <dbReference type="ChEBI" id="CHEBI:18420"/>
    </cofactor>
</comment>
<comment type="caution">
    <text evidence="3">The sequence shown here is derived from an EMBL/GenBank/DDBJ whole genome shotgun (WGS) entry which is preliminary data.</text>
</comment>
<evidence type="ECO:0000313" key="4">
    <source>
        <dbReference type="Proteomes" id="UP001296706"/>
    </source>
</evidence>
<dbReference type="Gene3D" id="1.10.600.10">
    <property type="entry name" value="Farnesyl Diphosphate Synthase"/>
    <property type="match status" value="1"/>
</dbReference>
<dbReference type="EMBL" id="JAAXKY010000030">
    <property type="protein sequence ID" value="NMH77784.1"/>
    <property type="molecule type" value="Genomic_DNA"/>
</dbReference>
<keyword evidence="2" id="KW-0479">Metal-binding</keyword>
<evidence type="ECO:0000313" key="3">
    <source>
        <dbReference type="EMBL" id="NMH77784.1"/>
    </source>
</evidence>
<dbReference type="InterPro" id="IPR034686">
    <property type="entry name" value="Terpene_cyclase-like_2"/>
</dbReference>
<dbReference type="PANTHER" id="PTHR35201">
    <property type="entry name" value="TERPENE SYNTHASE"/>
    <property type="match status" value="1"/>
</dbReference>
<dbReference type="Proteomes" id="UP001296706">
    <property type="component" value="Unassembled WGS sequence"/>
</dbReference>
<organism evidence="3 4">
    <name type="scientific">Pseudonocardia xinjiangensis</name>
    <dbReference type="NCBI Taxonomy" id="75289"/>
    <lineage>
        <taxon>Bacteria</taxon>
        <taxon>Bacillati</taxon>
        <taxon>Actinomycetota</taxon>
        <taxon>Actinomycetes</taxon>
        <taxon>Pseudonocardiales</taxon>
        <taxon>Pseudonocardiaceae</taxon>
        <taxon>Pseudonocardia</taxon>
    </lineage>
</organism>
<dbReference type="InterPro" id="IPR008949">
    <property type="entry name" value="Isoprenoid_synthase_dom_sf"/>
</dbReference>
<accession>A0ABX1RD26</accession>
<evidence type="ECO:0000256" key="1">
    <source>
        <dbReference type="ARBA" id="ARBA00023239"/>
    </source>
</evidence>
<proteinExistence type="inferred from homology"/>
<dbReference type="EC" id="4.2.3.-" evidence="2"/>
<name>A0ABX1RD26_9PSEU</name>
<sequence>MKRTFRPGWYSSGSPVFLRRLAGGGAVASEVHQHRVMHELDTAAQDYAIFLNDLFSYQKEIEYEGEMHNMVQVVETFLGVDRNRAAAVVAELMKARMEEFELLVEHDLPAMFDELALDAATRAVLVDHVAGLKDWLSGILEWHRRCARYTEAELQRSRVPTTPSGLPLAPVGLGTSAARVFAGSGR</sequence>
<dbReference type="SUPFAM" id="SSF48576">
    <property type="entry name" value="Terpenoid synthases"/>
    <property type="match status" value="1"/>
</dbReference>
<dbReference type="Pfam" id="PF19086">
    <property type="entry name" value="Terpene_syn_C_2"/>
    <property type="match status" value="1"/>
</dbReference>
<keyword evidence="4" id="KW-1185">Reference proteome</keyword>
<reference evidence="3 4" key="1">
    <citation type="submission" date="2020-04" db="EMBL/GenBank/DDBJ databases">
        <authorList>
            <person name="Klaysubun C."/>
            <person name="Duangmal K."/>
            <person name="Lipun K."/>
        </authorList>
    </citation>
    <scope>NUCLEOTIDE SEQUENCE [LARGE SCALE GENOMIC DNA]</scope>
    <source>
        <strain evidence="3 4">JCM 11839</strain>
    </source>
</reference>
<gene>
    <name evidence="3" type="ORF">HF577_11905</name>
</gene>
<keyword evidence="2" id="KW-0460">Magnesium</keyword>
<dbReference type="RefSeq" id="WP_169395845.1">
    <property type="nucleotide sequence ID" value="NZ_BAAAJH010000013.1"/>
</dbReference>
<dbReference type="PANTHER" id="PTHR35201:SF4">
    <property type="entry name" value="BETA-PINACENE SYNTHASE-RELATED"/>
    <property type="match status" value="1"/>
</dbReference>
<protein>
    <recommendedName>
        <fullName evidence="2">Terpene synthase</fullName>
        <ecNumber evidence="2">4.2.3.-</ecNumber>
    </recommendedName>
</protein>